<evidence type="ECO:0000313" key="4">
    <source>
        <dbReference type="Proteomes" id="UP001166286"/>
    </source>
</evidence>
<protein>
    <recommendedName>
        <fullName evidence="2">J domain-containing protein</fullName>
    </recommendedName>
</protein>
<organism evidence="3 4">
    <name type="scientific">Cladonia borealis</name>
    <dbReference type="NCBI Taxonomy" id="184061"/>
    <lineage>
        <taxon>Eukaryota</taxon>
        <taxon>Fungi</taxon>
        <taxon>Dikarya</taxon>
        <taxon>Ascomycota</taxon>
        <taxon>Pezizomycotina</taxon>
        <taxon>Lecanoromycetes</taxon>
        <taxon>OSLEUM clade</taxon>
        <taxon>Lecanoromycetidae</taxon>
        <taxon>Lecanorales</taxon>
        <taxon>Lecanorineae</taxon>
        <taxon>Cladoniaceae</taxon>
        <taxon>Cladonia</taxon>
    </lineage>
</organism>
<sequence length="359" mass="41313">MSFPHRLARHIPADASLDAHGPSLAYAYKSSETTTWTIRHGQTADYVFRSRTTRQTSWSYVEPGMETRCSLRMEQVTETLGSLRLEEPKAPRNHDHRKIADSHRSVRGPPNRDSRPPEYSRPRNSDRKYGQGGYNSKPSRPQGQRSHSYSGGEESDHKSSKHRCDKNSSQTKFQSGHKTSRSQYSDDRSRKGEYEPDTNIRSSRRDGDYGRSNKHESGRTSNQNHHNSDSGQSRKYESDYKASSRHRNEDHSRSNKYKTEHRHEKARPKICSTIEEEEEDLPDYYAMLGISSFASSEEIRRAAKLKRVEVHPDKCVKPEMSESEKAKPYEIAAAVGQAADVLTDAELKWRYDKKVAHKW</sequence>
<feature type="compositionally biased region" description="Basic and acidic residues" evidence="1">
    <location>
        <begin position="184"/>
        <end position="194"/>
    </location>
</feature>
<comment type="caution">
    <text evidence="3">The sequence shown here is derived from an EMBL/GenBank/DDBJ whole genome shotgun (WGS) entry which is preliminary data.</text>
</comment>
<dbReference type="Pfam" id="PF00226">
    <property type="entry name" value="DnaJ"/>
    <property type="match status" value="1"/>
</dbReference>
<dbReference type="AlphaFoldDB" id="A0AA39QSD3"/>
<dbReference type="CDD" id="cd06257">
    <property type="entry name" value="DnaJ"/>
    <property type="match status" value="1"/>
</dbReference>
<name>A0AA39QSD3_9LECA</name>
<feature type="compositionally biased region" description="Polar residues" evidence="1">
    <location>
        <begin position="167"/>
        <end position="183"/>
    </location>
</feature>
<feature type="compositionally biased region" description="Basic and acidic residues" evidence="1">
    <location>
        <begin position="84"/>
        <end position="129"/>
    </location>
</feature>
<feature type="region of interest" description="Disordered" evidence="1">
    <location>
        <begin position="81"/>
        <end position="268"/>
    </location>
</feature>
<dbReference type="PROSITE" id="PS50076">
    <property type="entry name" value="DNAJ_2"/>
    <property type="match status" value="1"/>
</dbReference>
<accession>A0AA39QSD3</accession>
<gene>
    <name evidence="3" type="ORF">JMJ35_009362</name>
</gene>
<dbReference type="SMART" id="SM00271">
    <property type="entry name" value="DnaJ"/>
    <property type="match status" value="1"/>
</dbReference>
<feature type="compositionally biased region" description="Basic and acidic residues" evidence="1">
    <location>
        <begin position="203"/>
        <end position="218"/>
    </location>
</feature>
<dbReference type="EMBL" id="JAFEKC020000021">
    <property type="protein sequence ID" value="KAK0508278.1"/>
    <property type="molecule type" value="Genomic_DNA"/>
</dbReference>
<feature type="domain" description="J" evidence="2">
    <location>
        <begin position="283"/>
        <end position="355"/>
    </location>
</feature>
<dbReference type="InterPro" id="IPR036869">
    <property type="entry name" value="J_dom_sf"/>
</dbReference>
<dbReference type="InterPro" id="IPR001623">
    <property type="entry name" value="DnaJ_domain"/>
</dbReference>
<keyword evidence="4" id="KW-1185">Reference proteome</keyword>
<dbReference type="Proteomes" id="UP001166286">
    <property type="component" value="Unassembled WGS sequence"/>
</dbReference>
<reference evidence="3" key="1">
    <citation type="submission" date="2023-03" db="EMBL/GenBank/DDBJ databases">
        <title>Complete genome of Cladonia borealis.</title>
        <authorList>
            <person name="Park H."/>
        </authorList>
    </citation>
    <scope>NUCLEOTIDE SEQUENCE</scope>
    <source>
        <strain evidence="3">ANT050790</strain>
    </source>
</reference>
<dbReference type="Gene3D" id="1.10.287.110">
    <property type="entry name" value="DnaJ domain"/>
    <property type="match status" value="1"/>
</dbReference>
<evidence type="ECO:0000313" key="3">
    <source>
        <dbReference type="EMBL" id="KAK0508278.1"/>
    </source>
</evidence>
<evidence type="ECO:0000256" key="1">
    <source>
        <dbReference type="SAM" id="MobiDB-lite"/>
    </source>
</evidence>
<evidence type="ECO:0000259" key="2">
    <source>
        <dbReference type="PROSITE" id="PS50076"/>
    </source>
</evidence>
<dbReference type="SUPFAM" id="SSF46565">
    <property type="entry name" value="Chaperone J-domain"/>
    <property type="match status" value="1"/>
</dbReference>
<feature type="compositionally biased region" description="Polar residues" evidence="1">
    <location>
        <begin position="134"/>
        <end position="149"/>
    </location>
</feature>
<feature type="compositionally biased region" description="Basic and acidic residues" evidence="1">
    <location>
        <begin position="226"/>
        <end position="263"/>
    </location>
</feature>
<proteinExistence type="predicted"/>